<feature type="transmembrane region" description="Helical" evidence="1">
    <location>
        <begin position="73"/>
        <end position="91"/>
    </location>
</feature>
<organism evidence="2 3">
    <name type="scientific">Thalassotalea psychrophila</name>
    <dbReference type="NCBI Taxonomy" id="3065647"/>
    <lineage>
        <taxon>Bacteria</taxon>
        <taxon>Pseudomonadati</taxon>
        <taxon>Pseudomonadota</taxon>
        <taxon>Gammaproteobacteria</taxon>
        <taxon>Alteromonadales</taxon>
        <taxon>Colwelliaceae</taxon>
        <taxon>Thalassotalea</taxon>
    </lineage>
</organism>
<keyword evidence="1" id="KW-0472">Membrane</keyword>
<gene>
    <name evidence="2" type="ORF">RGQ13_12925</name>
</gene>
<dbReference type="RefSeq" id="WP_348390163.1">
    <property type="nucleotide sequence ID" value="NZ_CP134145.1"/>
</dbReference>
<dbReference type="Proteomes" id="UP001258994">
    <property type="component" value="Chromosome"/>
</dbReference>
<keyword evidence="3" id="KW-1185">Reference proteome</keyword>
<keyword evidence="1" id="KW-0812">Transmembrane</keyword>
<evidence type="ECO:0000313" key="2">
    <source>
        <dbReference type="EMBL" id="WNC71028.1"/>
    </source>
</evidence>
<accession>A0ABY9TQC6</accession>
<sequence>MKKSVWIKRFIAILVLSIVGYFLFLHAAMSSDMAPELAWYYQLEMFVAGLFWWPASIYLGLRKLIDPSYGMLGFELWLFQFLGYFAMFKLYDKYKN</sequence>
<keyword evidence="1" id="KW-1133">Transmembrane helix</keyword>
<evidence type="ECO:0000256" key="1">
    <source>
        <dbReference type="SAM" id="Phobius"/>
    </source>
</evidence>
<proteinExistence type="predicted"/>
<dbReference type="EMBL" id="CP134145">
    <property type="protein sequence ID" value="WNC71028.1"/>
    <property type="molecule type" value="Genomic_DNA"/>
</dbReference>
<evidence type="ECO:0000313" key="3">
    <source>
        <dbReference type="Proteomes" id="UP001258994"/>
    </source>
</evidence>
<name>A0ABY9TQC6_9GAMM</name>
<reference evidence="3" key="1">
    <citation type="submission" date="2023-09" db="EMBL/GenBank/DDBJ databases">
        <authorList>
            <person name="Li S."/>
            <person name="Li X."/>
            <person name="Zhang C."/>
            <person name="Zhao Z."/>
        </authorList>
    </citation>
    <scope>NUCLEOTIDE SEQUENCE [LARGE SCALE GENOMIC DNA]</scope>
    <source>
        <strain evidence="3">SQ149</strain>
    </source>
</reference>
<protein>
    <submittedName>
        <fullName evidence="2">Uncharacterized protein</fullName>
    </submittedName>
</protein>
<feature type="transmembrane region" description="Helical" evidence="1">
    <location>
        <begin position="40"/>
        <end position="61"/>
    </location>
</feature>